<evidence type="ECO:0000313" key="1">
    <source>
        <dbReference type="EMBL" id="RGV31440.1"/>
    </source>
</evidence>
<organism evidence="1 2">
    <name type="scientific">Bacteroides uniformis</name>
    <dbReference type="NCBI Taxonomy" id="820"/>
    <lineage>
        <taxon>Bacteria</taxon>
        <taxon>Pseudomonadati</taxon>
        <taxon>Bacteroidota</taxon>
        <taxon>Bacteroidia</taxon>
        <taxon>Bacteroidales</taxon>
        <taxon>Bacteroidaceae</taxon>
        <taxon>Bacteroides</taxon>
    </lineage>
</organism>
<comment type="caution">
    <text evidence="1">The sequence shown here is derived from an EMBL/GenBank/DDBJ whole genome shotgun (WGS) entry which is preliminary data.</text>
</comment>
<dbReference type="Proteomes" id="UP000285343">
    <property type="component" value="Unassembled WGS sequence"/>
</dbReference>
<gene>
    <name evidence="1" type="ORF">DWW14_24760</name>
</gene>
<accession>A0A412WVP9</accession>
<sequence length="74" mass="8860">MLILHLVLMFQLQGTINLIKICHLLYQFSAGKELLKQFFSIYKLINMGTYCCGTSSYQYLKQKWYDYGYQPYLQ</sequence>
<reference evidence="1 2" key="1">
    <citation type="submission" date="2018-08" db="EMBL/GenBank/DDBJ databases">
        <title>A genome reference for cultivated species of the human gut microbiota.</title>
        <authorList>
            <person name="Zou Y."/>
            <person name="Xue W."/>
            <person name="Luo G."/>
        </authorList>
    </citation>
    <scope>NUCLEOTIDE SEQUENCE [LARGE SCALE GENOMIC DNA]</scope>
    <source>
        <strain evidence="1 2">AF14-42</strain>
    </source>
</reference>
<protein>
    <submittedName>
        <fullName evidence="1">Uncharacterized protein</fullName>
    </submittedName>
</protein>
<name>A0A412WVP9_BACUN</name>
<proteinExistence type="predicted"/>
<dbReference type="EMBL" id="QRZC01000095">
    <property type="protein sequence ID" value="RGV31440.1"/>
    <property type="molecule type" value="Genomic_DNA"/>
</dbReference>
<dbReference type="AlphaFoldDB" id="A0A412WVP9"/>
<evidence type="ECO:0000313" key="2">
    <source>
        <dbReference type="Proteomes" id="UP000285343"/>
    </source>
</evidence>